<feature type="region of interest" description="Disordered" evidence="1">
    <location>
        <begin position="75"/>
        <end position="98"/>
    </location>
</feature>
<gene>
    <name evidence="2" type="ORF">AAFF_G00075110</name>
</gene>
<dbReference type="AlphaFoldDB" id="A0AAD7RXU6"/>
<organism evidence="2 3">
    <name type="scientific">Aldrovandia affinis</name>
    <dbReference type="NCBI Taxonomy" id="143900"/>
    <lineage>
        <taxon>Eukaryota</taxon>
        <taxon>Metazoa</taxon>
        <taxon>Chordata</taxon>
        <taxon>Craniata</taxon>
        <taxon>Vertebrata</taxon>
        <taxon>Euteleostomi</taxon>
        <taxon>Actinopterygii</taxon>
        <taxon>Neopterygii</taxon>
        <taxon>Teleostei</taxon>
        <taxon>Notacanthiformes</taxon>
        <taxon>Halosauridae</taxon>
        <taxon>Aldrovandia</taxon>
    </lineage>
</organism>
<evidence type="ECO:0000313" key="2">
    <source>
        <dbReference type="EMBL" id="KAJ8392386.1"/>
    </source>
</evidence>
<keyword evidence="3" id="KW-1185">Reference proteome</keyword>
<feature type="region of interest" description="Disordered" evidence="1">
    <location>
        <begin position="1"/>
        <end position="34"/>
    </location>
</feature>
<dbReference type="EMBL" id="JAINUG010000146">
    <property type="protein sequence ID" value="KAJ8392386.1"/>
    <property type="molecule type" value="Genomic_DNA"/>
</dbReference>
<sequence>MTVQRMPDEATGREHARPDRISHDLGVEGAADTQSSVWETEAFVCVKGPEQRCRLYADHITQAVRCHSVWQMGVKEAGRERDPRERDDLHAELQRRSE</sequence>
<reference evidence="2" key="1">
    <citation type="journal article" date="2023" name="Science">
        <title>Genome structures resolve the early diversification of teleost fishes.</title>
        <authorList>
            <person name="Parey E."/>
            <person name="Louis A."/>
            <person name="Montfort J."/>
            <person name="Bouchez O."/>
            <person name="Roques C."/>
            <person name="Iampietro C."/>
            <person name="Lluch J."/>
            <person name="Castinel A."/>
            <person name="Donnadieu C."/>
            <person name="Desvignes T."/>
            <person name="Floi Bucao C."/>
            <person name="Jouanno E."/>
            <person name="Wen M."/>
            <person name="Mejri S."/>
            <person name="Dirks R."/>
            <person name="Jansen H."/>
            <person name="Henkel C."/>
            <person name="Chen W.J."/>
            <person name="Zahm M."/>
            <person name="Cabau C."/>
            <person name="Klopp C."/>
            <person name="Thompson A.W."/>
            <person name="Robinson-Rechavi M."/>
            <person name="Braasch I."/>
            <person name="Lecointre G."/>
            <person name="Bobe J."/>
            <person name="Postlethwait J.H."/>
            <person name="Berthelot C."/>
            <person name="Roest Crollius H."/>
            <person name="Guiguen Y."/>
        </authorList>
    </citation>
    <scope>NUCLEOTIDE SEQUENCE</scope>
    <source>
        <strain evidence="2">NC1722</strain>
    </source>
</reference>
<evidence type="ECO:0000256" key="1">
    <source>
        <dbReference type="SAM" id="MobiDB-lite"/>
    </source>
</evidence>
<protein>
    <submittedName>
        <fullName evidence="2">Uncharacterized protein</fullName>
    </submittedName>
</protein>
<proteinExistence type="predicted"/>
<name>A0AAD7RXU6_9TELE</name>
<accession>A0AAD7RXU6</accession>
<feature type="compositionally biased region" description="Basic and acidic residues" evidence="1">
    <location>
        <begin position="76"/>
        <end position="98"/>
    </location>
</feature>
<dbReference type="Proteomes" id="UP001221898">
    <property type="component" value="Unassembled WGS sequence"/>
</dbReference>
<comment type="caution">
    <text evidence="2">The sequence shown here is derived from an EMBL/GenBank/DDBJ whole genome shotgun (WGS) entry which is preliminary data.</text>
</comment>
<feature type="compositionally biased region" description="Basic and acidic residues" evidence="1">
    <location>
        <begin position="1"/>
        <end position="26"/>
    </location>
</feature>
<evidence type="ECO:0000313" key="3">
    <source>
        <dbReference type="Proteomes" id="UP001221898"/>
    </source>
</evidence>